<dbReference type="InterPro" id="IPR011931">
    <property type="entry name" value="Recomb_XerC"/>
</dbReference>
<dbReference type="Pfam" id="PF00589">
    <property type="entry name" value="Phage_integrase"/>
    <property type="match status" value="1"/>
</dbReference>
<comment type="function">
    <text evidence="10">Site-specific tyrosine recombinase, which acts by catalyzing the cutting and rejoining of the recombining DNA molecules. The XerC-XerD complex is essential to convert dimers of the bacterial chromosome into monomers to permit their segregation at cell division. It also contributes to the segregational stability of plasmids.</text>
</comment>
<name>A0A0R2L5F7_9LACO</name>
<dbReference type="InterPro" id="IPR011010">
    <property type="entry name" value="DNA_brk_join_enz"/>
</dbReference>
<dbReference type="GO" id="GO:0005737">
    <property type="term" value="C:cytoplasm"/>
    <property type="evidence" value="ECO:0007669"/>
    <property type="project" value="UniProtKB-SubCell"/>
</dbReference>
<dbReference type="InterPro" id="IPR002104">
    <property type="entry name" value="Integrase_catalytic"/>
</dbReference>
<dbReference type="NCBIfam" id="NF001399">
    <property type="entry name" value="PRK00283.1"/>
    <property type="match status" value="1"/>
</dbReference>
<dbReference type="GO" id="GO:0007059">
    <property type="term" value="P:chromosome segregation"/>
    <property type="evidence" value="ECO:0007669"/>
    <property type="project" value="UniProtKB-UniRule"/>
</dbReference>
<comment type="subcellular location">
    <subcellularLocation>
        <location evidence="1 10">Cytoplasm</location>
    </subcellularLocation>
</comment>
<dbReference type="NCBIfam" id="NF040815">
    <property type="entry name" value="recomb_XerA_Arch"/>
    <property type="match status" value="1"/>
</dbReference>
<dbReference type="SUPFAM" id="SSF56349">
    <property type="entry name" value="DNA breaking-rejoining enzymes"/>
    <property type="match status" value="1"/>
</dbReference>
<evidence type="ECO:0000256" key="4">
    <source>
        <dbReference type="ARBA" id="ARBA00022618"/>
    </source>
</evidence>
<dbReference type="OrthoDB" id="9801717at2"/>
<keyword evidence="16" id="KW-1185">Reference proteome</keyword>
<dbReference type="InterPro" id="IPR004107">
    <property type="entry name" value="Integrase_SAM-like_N"/>
</dbReference>
<dbReference type="Gene3D" id="1.10.443.10">
    <property type="entry name" value="Intergrase catalytic core"/>
    <property type="match status" value="1"/>
</dbReference>
<keyword evidence="4 10" id="KW-0132">Cell division</keyword>
<evidence type="ECO:0000256" key="9">
    <source>
        <dbReference type="ARBA" id="ARBA00023306"/>
    </source>
</evidence>
<dbReference type="NCBIfam" id="TIGR02224">
    <property type="entry name" value="recomb_XerC"/>
    <property type="match status" value="1"/>
</dbReference>
<dbReference type="PROSITE" id="PS51898">
    <property type="entry name" value="TYR_RECOMBINASE"/>
    <property type="match status" value="1"/>
</dbReference>
<evidence type="ECO:0000256" key="1">
    <source>
        <dbReference type="ARBA" id="ARBA00004496"/>
    </source>
</evidence>
<dbReference type="InterPro" id="IPR023009">
    <property type="entry name" value="Tyrosine_recombinase_XerC/XerD"/>
</dbReference>
<evidence type="ECO:0000256" key="7">
    <source>
        <dbReference type="ARBA" id="ARBA00023125"/>
    </source>
</evidence>
<dbReference type="PANTHER" id="PTHR30349">
    <property type="entry name" value="PHAGE INTEGRASE-RELATED"/>
    <property type="match status" value="1"/>
</dbReference>
<dbReference type="PANTHER" id="PTHR30349:SF77">
    <property type="entry name" value="TYROSINE RECOMBINASE XERC"/>
    <property type="match status" value="1"/>
</dbReference>
<feature type="active site" evidence="10">
    <location>
        <position position="256"/>
    </location>
</feature>
<dbReference type="Proteomes" id="UP000051139">
    <property type="component" value="Unassembled WGS sequence"/>
</dbReference>
<evidence type="ECO:0000313" key="16">
    <source>
        <dbReference type="Proteomes" id="UP000051139"/>
    </source>
</evidence>
<dbReference type="EMBL" id="JQCB01000002">
    <property type="protein sequence ID" value="KRN97001.1"/>
    <property type="molecule type" value="Genomic_DNA"/>
</dbReference>
<evidence type="ECO:0000259" key="12">
    <source>
        <dbReference type="PROSITE" id="PS51898"/>
    </source>
</evidence>
<dbReference type="HAMAP" id="MF_01808">
    <property type="entry name" value="Recomb_XerC_XerD"/>
    <property type="match status" value="1"/>
</dbReference>
<dbReference type="STRING" id="348151.IV55_GL000877"/>
<feature type="active site" evidence="10">
    <location>
        <position position="159"/>
    </location>
</feature>
<evidence type="ECO:0000256" key="8">
    <source>
        <dbReference type="ARBA" id="ARBA00023172"/>
    </source>
</evidence>
<accession>A0A0R2L5F7</accession>
<dbReference type="CDD" id="cd00798">
    <property type="entry name" value="INT_XerDC_C"/>
    <property type="match status" value="1"/>
</dbReference>
<feature type="active site" evidence="10">
    <location>
        <position position="183"/>
    </location>
</feature>
<comment type="similarity">
    <text evidence="2 10">Belongs to the 'phage' integrase family. XerC subfamily.</text>
</comment>
<dbReference type="Pfam" id="PF02899">
    <property type="entry name" value="Phage_int_SAM_1"/>
    <property type="match status" value="1"/>
</dbReference>
<evidence type="ECO:0000313" key="17">
    <source>
        <dbReference type="Proteomes" id="UP000321429"/>
    </source>
</evidence>
<dbReference type="InterPro" id="IPR010998">
    <property type="entry name" value="Integrase_recombinase_N"/>
</dbReference>
<feature type="active site" description="O-(3'-phospho-DNA)-tyrosine intermediate" evidence="10">
    <location>
        <position position="291"/>
    </location>
</feature>
<dbReference type="GO" id="GO:0009037">
    <property type="term" value="F:tyrosine-based site-specific recombinase activity"/>
    <property type="evidence" value="ECO:0007669"/>
    <property type="project" value="UniProtKB-UniRule"/>
</dbReference>
<comment type="subunit">
    <text evidence="10">Forms a cyclic heterotetrameric complex composed of two molecules of XerC and two molecules of XerD.</text>
</comment>
<keyword evidence="5 10" id="KW-0159">Chromosome partition</keyword>
<feature type="active site" evidence="10">
    <location>
        <position position="282"/>
    </location>
</feature>
<protein>
    <recommendedName>
        <fullName evidence="10 11">Tyrosine recombinase XerC</fullName>
    </recommendedName>
</protein>
<reference evidence="14 17" key="2">
    <citation type="submission" date="2019-07" db="EMBL/GenBank/DDBJ databases">
        <title>Whole genome shotgun sequence of Lactobacillus siliginis NBRC 101315.</title>
        <authorList>
            <person name="Hosoyama A."/>
            <person name="Uohara A."/>
            <person name="Ohji S."/>
            <person name="Ichikawa N."/>
        </authorList>
    </citation>
    <scope>NUCLEOTIDE SEQUENCE [LARGE SCALE GENOMIC DNA]</scope>
    <source>
        <strain evidence="14 17">NBRC 101315</strain>
    </source>
</reference>
<dbReference type="Gene3D" id="1.10.150.130">
    <property type="match status" value="1"/>
</dbReference>
<keyword evidence="7 10" id="KW-0238">DNA-binding</keyword>
<keyword evidence="6 10" id="KW-0229">DNA integration</keyword>
<evidence type="ECO:0000313" key="14">
    <source>
        <dbReference type="EMBL" id="GEK27760.1"/>
    </source>
</evidence>
<evidence type="ECO:0000256" key="5">
    <source>
        <dbReference type="ARBA" id="ARBA00022829"/>
    </source>
</evidence>
<evidence type="ECO:0000256" key="11">
    <source>
        <dbReference type="NCBIfam" id="TIGR02224"/>
    </source>
</evidence>
<evidence type="ECO:0000256" key="3">
    <source>
        <dbReference type="ARBA" id="ARBA00022490"/>
    </source>
</evidence>
<gene>
    <name evidence="10 14" type="primary">xerC</name>
    <name evidence="15" type="ORF">IV55_GL000877</name>
    <name evidence="14" type="ORF">LSI01_00710</name>
</gene>
<feature type="domain" description="Core-binding (CB)" evidence="13">
    <location>
        <begin position="9"/>
        <end position="96"/>
    </location>
</feature>
<proteinExistence type="inferred from homology"/>
<dbReference type="Proteomes" id="UP000321429">
    <property type="component" value="Unassembled WGS sequence"/>
</dbReference>
<dbReference type="InterPro" id="IPR044068">
    <property type="entry name" value="CB"/>
</dbReference>
<dbReference type="PATRIC" id="fig|348151.3.peg.902"/>
<feature type="domain" description="Tyr recombinase" evidence="12">
    <location>
        <begin position="117"/>
        <end position="304"/>
    </location>
</feature>
<dbReference type="GO" id="GO:0006313">
    <property type="term" value="P:DNA transposition"/>
    <property type="evidence" value="ECO:0007669"/>
    <property type="project" value="UniProtKB-UniRule"/>
</dbReference>
<evidence type="ECO:0000256" key="2">
    <source>
        <dbReference type="ARBA" id="ARBA00006657"/>
    </source>
</evidence>
<reference evidence="15 16" key="1">
    <citation type="journal article" date="2015" name="Genome Announc.">
        <title>Expanding the biotechnology potential of lactobacilli through comparative genomics of 213 strains and associated genera.</title>
        <authorList>
            <person name="Sun Z."/>
            <person name="Harris H.M."/>
            <person name="McCann A."/>
            <person name="Guo C."/>
            <person name="Argimon S."/>
            <person name="Zhang W."/>
            <person name="Yang X."/>
            <person name="Jeffery I.B."/>
            <person name="Cooney J.C."/>
            <person name="Kagawa T.F."/>
            <person name="Liu W."/>
            <person name="Song Y."/>
            <person name="Salvetti E."/>
            <person name="Wrobel A."/>
            <person name="Rasinkangas P."/>
            <person name="Parkhill J."/>
            <person name="Rea M.C."/>
            <person name="O'Sullivan O."/>
            <person name="Ritari J."/>
            <person name="Douillard F.P."/>
            <person name="Paul Ross R."/>
            <person name="Yang R."/>
            <person name="Briner A.E."/>
            <person name="Felis G.E."/>
            <person name="de Vos W.M."/>
            <person name="Barrangou R."/>
            <person name="Klaenhammer T.R."/>
            <person name="Caufield P.W."/>
            <person name="Cui Y."/>
            <person name="Zhang H."/>
            <person name="O'Toole P.W."/>
        </authorList>
    </citation>
    <scope>NUCLEOTIDE SEQUENCE [LARGE SCALE GENOMIC DNA]</scope>
    <source>
        <strain evidence="15 16">DSM 22696</strain>
    </source>
</reference>
<organism evidence="15 16">
    <name type="scientific">Furfurilactobacillus siliginis</name>
    <dbReference type="NCBI Taxonomy" id="348151"/>
    <lineage>
        <taxon>Bacteria</taxon>
        <taxon>Bacillati</taxon>
        <taxon>Bacillota</taxon>
        <taxon>Bacilli</taxon>
        <taxon>Lactobacillales</taxon>
        <taxon>Lactobacillaceae</taxon>
        <taxon>Furfurilactobacillus</taxon>
    </lineage>
</organism>
<dbReference type="InterPro" id="IPR013762">
    <property type="entry name" value="Integrase-like_cat_sf"/>
</dbReference>
<feature type="active site" evidence="10">
    <location>
        <position position="259"/>
    </location>
</feature>
<dbReference type="GO" id="GO:0003677">
    <property type="term" value="F:DNA binding"/>
    <property type="evidence" value="ECO:0007669"/>
    <property type="project" value="UniProtKB-UniRule"/>
</dbReference>
<evidence type="ECO:0000259" key="13">
    <source>
        <dbReference type="PROSITE" id="PS51900"/>
    </source>
</evidence>
<dbReference type="AlphaFoldDB" id="A0A0R2L5F7"/>
<evidence type="ECO:0000256" key="6">
    <source>
        <dbReference type="ARBA" id="ARBA00022908"/>
    </source>
</evidence>
<sequence length="320" mass="36620">MQKNQPPQTLETNWIDLFIEYLKVERRYSDNTITAYQEDIAAFVTFLSTSGGASSFAALDHLDIRVYLSDLYDAHYSRTSIARKISSLRSFFNFLVKNDLVTDNPFVYVNLKQHPDSLPRFFYEKEMDELLTTASGDGSKPLQFRDRALLEMLYATGMRVSECAQLNYRDIDFSTHMILVHGKGDKERYVPVGRYALAALTAYEDHCRTPLMQKYHQQHAVVFVNRYGKPITSTGIEYALNQVMKRSSLTGEIHPHMLRHTFATQMLSGGADLRTVQELLGHSSLSTTQIYTHVTKDSLQANYRKFFPRAVDKGSRGPDD</sequence>
<dbReference type="GO" id="GO:0051301">
    <property type="term" value="P:cell division"/>
    <property type="evidence" value="ECO:0007669"/>
    <property type="project" value="UniProtKB-UniRule"/>
</dbReference>
<keyword evidence="3 10" id="KW-0963">Cytoplasm</keyword>
<evidence type="ECO:0000256" key="10">
    <source>
        <dbReference type="HAMAP-Rule" id="MF_01808"/>
    </source>
</evidence>
<dbReference type="RefSeq" id="WP_057808941.1">
    <property type="nucleotide sequence ID" value="NZ_BJUD01000001.1"/>
</dbReference>
<evidence type="ECO:0000313" key="15">
    <source>
        <dbReference type="EMBL" id="KRN97001.1"/>
    </source>
</evidence>
<comment type="caution">
    <text evidence="15">The sequence shown here is derived from an EMBL/GenBank/DDBJ whole genome shotgun (WGS) entry which is preliminary data.</text>
</comment>
<dbReference type="EMBL" id="BJUD01000001">
    <property type="protein sequence ID" value="GEK27760.1"/>
    <property type="molecule type" value="Genomic_DNA"/>
</dbReference>
<dbReference type="InterPro" id="IPR050090">
    <property type="entry name" value="Tyrosine_recombinase_XerCD"/>
</dbReference>
<keyword evidence="9 10" id="KW-0131">Cell cycle</keyword>
<dbReference type="PROSITE" id="PS51900">
    <property type="entry name" value="CB"/>
    <property type="match status" value="1"/>
</dbReference>
<keyword evidence="8 10" id="KW-0233">DNA recombination</keyword>